<dbReference type="EMBL" id="OX597825">
    <property type="protein sequence ID" value="CAI9731171.1"/>
    <property type="molecule type" value="Genomic_DNA"/>
</dbReference>
<dbReference type="Proteomes" id="UP001162480">
    <property type="component" value="Chromosome 12"/>
</dbReference>
<evidence type="ECO:0000313" key="2">
    <source>
        <dbReference type="Proteomes" id="UP001162480"/>
    </source>
</evidence>
<sequence>MYNSKDLKTVYHLIRQVFGSRSSFVVPFKSNDSCSLFKDHEGIKKRWSEHFTDLFSNPSVIGEYVIRNLPQNDIIHAMMENHAIDGIKKTIEGLNTGRVPGLDSIPVEILLQGGNKLAVHIHHLVSGI</sequence>
<organism evidence="1 2">
    <name type="scientific">Octopus vulgaris</name>
    <name type="common">Common octopus</name>
    <dbReference type="NCBI Taxonomy" id="6645"/>
    <lineage>
        <taxon>Eukaryota</taxon>
        <taxon>Metazoa</taxon>
        <taxon>Spiralia</taxon>
        <taxon>Lophotrochozoa</taxon>
        <taxon>Mollusca</taxon>
        <taxon>Cephalopoda</taxon>
        <taxon>Coleoidea</taxon>
        <taxon>Octopodiformes</taxon>
        <taxon>Octopoda</taxon>
        <taxon>Incirrata</taxon>
        <taxon>Octopodidae</taxon>
        <taxon>Octopus</taxon>
    </lineage>
</organism>
<accession>A0AA36BCQ0</accession>
<protein>
    <submittedName>
        <fullName evidence="1">Uncharacterized protein</fullName>
    </submittedName>
</protein>
<reference evidence="1" key="1">
    <citation type="submission" date="2023-08" db="EMBL/GenBank/DDBJ databases">
        <authorList>
            <person name="Alioto T."/>
            <person name="Alioto T."/>
            <person name="Gomez Garrido J."/>
        </authorList>
    </citation>
    <scope>NUCLEOTIDE SEQUENCE</scope>
</reference>
<evidence type="ECO:0000313" key="1">
    <source>
        <dbReference type="EMBL" id="CAI9731171.1"/>
    </source>
</evidence>
<keyword evidence="2" id="KW-1185">Reference proteome</keyword>
<gene>
    <name evidence="1" type="ORF">OCTVUL_1B006501</name>
</gene>
<name>A0AA36BCQ0_OCTVU</name>
<proteinExistence type="predicted"/>
<dbReference type="AlphaFoldDB" id="A0AA36BCQ0"/>